<dbReference type="KEGG" id="vg:26633060"/>
<evidence type="ECO:0000313" key="1">
    <source>
        <dbReference type="EMBL" id="ALA13462.1"/>
    </source>
</evidence>
<protein>
    <submittedName>
        <fullName evidence="1">Uncharacterized protein</fullName>
    </submittedName>
</protein>
<keyword evidence="2" id="KW-1185">Reference proteome</keyword>
<accession>A0A0K2D198</accession>
<name>A0A0K2D198_9CAUD</name>
<evidence type="ECO:0000313" key="2">
    <source>
        <dbReference type="Proteomes" id="UP000204647"/>
    </source>
</evidence>
<dbReference type="GeneID" id="26633060"/>
<dbReference type="Proteomes" id="UP000204647">
    <property type="component" value="Segment"/>
</dbReference>
<gene>
    <name evidence="1" type="ORF">AVESOBMORE_124</name>
</gene>
<proteinExistence type="predicted"/>
<organism evidence="1 2">
    <name type="scientific">Bacillus phage AvesoBmore</name>
    <dbReference type="NCBI Taxonomy" id="1698451"/>
    <lineage>
        <taxon>Viruses</taxon>
        <taxon>Duplodnaviria</taxon>
        <taxon>Heunggongvirae</taxon>
        <taxon>Uroviricota</taxon>
        <taxon>Caudoviricetes</taxon>
        <taxon>Herelleviridae</taxon>
        <taxon>Bastillevirinae</taxon>
        <taxon>Bequatrovirus</taxon>
        <taxon>Bequatrovirus avesobmore</taxon>
    </lineage>
</organism>
<dbReference type="RefSeq" id="YP_009206479.1">
    <property type="nucleotide sequence ID" value="NC_028887.1"/>
</dbReference>
<dbReference type="EMBL" id="KT307976">
    <property type="protein sequence ID" value="ALA13462.1"/>
    <property type="molecule type" value="Genomic_DNA"/>
</dbReference>
<sequence length="81" mass="9553">MVELLLEVEILENEYEWDDISLIVGKRYPVKIVNDFEFEFESEKDLLDDGFYSTTLNIPHDYDPTTYRIICKGVKCIGKNE</sequence>
<reference evidence="1 2" key="1">
    <citation type="journal article" date="2015" name="Genome Announc.">
        <title>Genome Sequences of Two Bacillus cereus Group Bacteriophages, Eyuki and AvesoBmore.</title>
        <authorList>
            <person name="Erill I."/>
            <person name="Caruso S.M."/>
        </authorList>
    </citation>
    <scope>NUCLEOTIDE SEQUENCE [LARGE SCALE GENOMIC DNA]</scope>
</reference>